<evidence type="ECO:0000256" key="1">
    <source>
        <dbReference type="SAM" id="MobiDB-lite"/>
    </source>
</evidence>
<evidence type="ECO:0000313" key="3">
    <source>
        <dbReference type="Proteomes" id="UP001162483"/>
    </source>
</evidence>
<accession>A0ABN9C9M0</accession>
<keyword evidence="3" id="KW-1185">Reference proteome</keyword>
<dbReference type="Proteomes" id="UP001162483">
    <property type="component" value="Unassembled WGS sequence"/>
</dbReference>
<comment type="caution">
    <text evidence="2">The sequence shown here is derived from an EMBL/GenBank/DDBJ whole genome shotgun (WGS) entry which is preliminary data.</text>
</comment>
<proteinExistence type="predicted"/>
<protein>
    <submittedName>
        <fullName evidence="2">Uncharacterized protein</fullName>
    </submittedName>
</protein>
<gene>
    <name evidence="2" type="ORF">SPARVUS_LOCUS4586093</name>
</gene>
<name>A0ABN9C9M0_9NEOB</name>
<organism evidence="2 3">
    <name type="scientific">Staurois parvus</name>
    <dbReference type="NCBI Taxonomy" id="386267"/>
    <lineage>
        <taxon>Eukaryota</taxon>
        <taxon>Metazoa</taxon>
        <taxon>Chordata</taxon>
        <taxon>Craniata</taxon>
        <taxon>Vertebrata</taxon>
        <taxon>Euteleostomi</taxon>
        <taxon>Amphibia</taxon>
        <taxon>Batrachia</taxon>
        <taxon>Anura</taxon>
        <taxon>Neobatrachia</taxon>
        <taxon>Ranoidea</taxon>
        <taxon>Ranidae</taxon>
        <taxon>Staurois</taxon>
    </lineage>
</organism>
<sequence>MCRSCQHCSEKSPAALGTWTEGGDREQQDQPVFFAEYRK</sequence>
<feature type="region of interest" description="Disordered" evidence="1">
    <location>
        <begin position="14"/>
        <end position="39"/>
    </location>
</feature>
<dbReference type="EMBL" id="CATNWA010008756">
    <property type="protein sequence ID" value="CAI9556751.1"/>
    <property type="molecule type" value="Genomic_DNA"/>
</dbReference>
<evidence type="ECO:0000313" key="2">
    <source>
        <dbReference type="EMBL" id="CAI9556751.1"/>
    </source>
</evidence>
<reference evidence="2" key="1">
    <citation type="submission" date="2023-05" db="EMBL/GenBank/DDBJ databases">
        <authorList>
            <person name="Stuckert A."/>
        </authorList>
    </citation>
    <scope>NUCLEOTIDE SEQUENCE</scope>
</reference>